<dbReference type="Gene3D" id="3.30.450.20">
    <property type="entry name" value="PAS domain"/>
    <property type="match status" value="1"/>
</dbReference>
<dbReference type="CDD" id="cd00082">
    <property type="entry name" value="HisKA"/>
    <property type="match status" value="1"/>
</dbReference>
<dbReference type="AlphaFoldDB" id="A0A5K7XN34"/>
<evidence type="ECO:0000259" key="6">
    <source>
        <dbReference type="PROSITE" id="PS50110"/>
    </source>
</evidence>
<dbReference type="InterPro" id="IPR004358">
    <property type="entry name" value="Sig_transdc_His_kin-like_C"/>
</dbReference>
<protein>
    <recommendedName>
        <fullName evidence="2">histidine kinase</fullName>
        <ecNumber evidence="2">2.7.13.3</ecNumber>
    </recommendedName>
</protein>
<dbReference type="InterPro" id="IPR013655">
    <property type="entry name" value="PAS_fold_3"/>
</dbReference>
<dbReference type="SUPFAM" id="SSF55785">
    <property type="entry name" value="PYP-like sensor domain (PAS domain)"/>
    <property type="match status" value="1"/>
</dbReference>
<evidence type="ECO:0000256" key="2">
    <source>
        <dbReference type="ARBA" id="ARBA00012438"/>
    </source>
</evidence>
<evidence type="ECO:0000259" key="7">
    <source>
        <dbReference type="PROSITE" id="PS50113"/>
    </source>
</evidence>
<evidence type="ECO:0000313" key="8">
    <source>
        <dbReference type="EMBL" id="BBO34499.1"/>
    </source>
</evidence>
<evidence type="ECO:0000313" key="9">
    <source>
        <dbReference type="Proteomes" id="UP000326837"/>
    </source>
</evidence>
<dbReference type="PANTHER" id="PTHR43547:SF2">
    <property type="entry name" value="HYBRID SIGNAL TRANSDUCTION HISTIDINE KINASE C"/>
    <property type="match status" value="1"/>
</dbReference>
<dbReference type="InterPro" id="IPR003661">
    <property type="entry name" value="HisK_dim/P_dom"/>
</dbReference>
<dbReference type="InterPro" id="IPR001789">
    <property type="entry name" value="Sig_transdc_resp-reg_receiver"/>
</dbReference>
<dbReference type="Pfam" id="PF00512">
    <property type="entry name" value="HisKA"/>
    <property type="match status" value="1"/>
</dbReference>
<organism evidence="8 9">
    <name type="scientific">Lacipirellula parvula</name>
    <dbReference type="NCBI Taxonomy" id="2650471"/>
    <lineage>
        <taxon>Bacteria</taxon>
        <taxon>Pseudomonadati</taxon>
        <taxon>Planctomycetota</taxon>
        <taxon>Planctomycetia</taxon>
        <taxon>Pirellulales</taxon>
        <taxon>Lacipirellulaceae</taxon>
        <taxon>Lacipirellula</taxon>
    </lineage>
</organism>
<feature type="domain" description="Histidine kinase" evidence="5">
    <location>
        <begin position="306"/>
        <end position="524"/>
    </location>
</feature>
<evidence type="ECO:0000256" key="3">
    <source>
        <dbReference type="ARBA" id="ARBA00022553"/>
    </source>
</evidence>
<dbReference type="Gene3D" id="3.40.50.2300">
    <property type="match status" value="1"/>
</dbReference>
<dbReference type="Gene3D" id="3.30.565.10">
    <property type="entry name" value="Histidine kinase-like ATPase, C-terminal domain"/>
    <property type="match status" value="1"/>
</dbReference>
<keyword evidence="9" id="KW-1185">Reference proteome</keyword>
<dbReference type="PRINTS" id="PR00344">
    <property type="entry name" value="BCTRLSENSOR"/>
</dbReference>
<dbReference type="PANTHER" id="PTHR43547">
    <property type="entry name" value="TWO-COMPONENT HISTIDINE KINASE"/>
    <property type="match status" value="1"/>
</dbReference>
<dbReference type="InterPro" id="IPR036890">
    <property type="entry name" value="HATPase_C_sf"/>
</dbReference>
<dbReference type="InterPro" id="IPR036097">
    <property type="entry name" value="HisK_dim/P_sf"/>
</dbReference>
<sequence>MESSQPACESRLLLLPPTRRDADAIGKLLTNANIEYATCTSVAELCHELSAGAAAIVVSEESLISDDRVLADCLASQPVWSDLPIIVLSRTGAELASLGRIVKSLGNVSVLERPVRVSTFLSVVNSALRARDRQYQVRDHLISLDRIAAELRESRVQHEMIVRGANIGIWSCPLPLARLFWDDAVKAHFHLAPDAEVTIELFFERLHPDDRERTENAIAASIDGQTAYDIDFRTVSPDRRRTKWIRAMGRGFYAEDGTPTRFDGITIDVTDRKLVELDRERLLDSERAARSELERANQMKDEFLATLSHELRNPLNAILGWAQILRSGQLPPAETAEGIEIIERNARSQAQIIEDLLDMSRIISGKIRLDVQRVDLAAVVRAAIETIKPAADAKGIRLRAALDPLAGPISGDPNRLQQVFWNLLSNAVKFTPREGNVQILLERVNSHLEVSVIDSGEGIEPQFLPHVFDRFRQADATTTRMHGGLGLGLAIVRQLVELHGGSVRAKSAGHGAGATFIVHLPLTAIVSHRETPVERRHPAASSLPTPIEACAEMAGVTVVVVDDEPDARALLRRLLEDCDALVFDAASAADALVLVQEKRPHVLVSDIGMPAEDGYSLIRRLRELPAEQGGATPAVALTAYARADDRVNVVLAGFQHHLSKPVEPAELIAIVASLARRI</sequence>
<feature type="modified residue" description="4-aspartylphosphate" evidence="4">
    <location>
        <position position="606"/>
    </location>
</feature>
<dbReference type="CDD" id="cd17580">
    <property type="entry name" value="REC_2_DhkD-like"/>
    <property type="match status" value="1"/>
</dbReference>
<gene>
    <name evidence="8" type="ORF">PLANPX_4111</name>
</gene>
<dbReference type="Proteomes" id="UP000326837">
    <property type="component" value="Chromosome"/>
</dbReference>
<name>A0A5K7XN34_9BACT</name>
<dbReference type="InterPro" id="IPR011006">
    <property type="entry name" value="CheY-like_superfamily"/>
</dbReference>
<dbReference type="EC" id="2.7.13.3" evidence="2"/>
<dbReference type="Pfam" id="PF08447">
    <property type="entry name" value="PAS_3"/>
    <property type="match status" value="1"/>
</dbReference>
<dbReference type="CDD" id="cd00130">
    <property type="entry name" value="PAS"/>
    <property type="match status" value="1"/>
</dbReference>
<dbReference type="SMART" id="SM00387">
    <property type="entry name" value="HATPase_c"/>
    <property type="match status" value="1"/>
</dbReference>
<dbReference type="Pfam" id="PF00072">
    <property type="entry name" value="Response_reg"/>
    <property type="match status" value="1"/>
</dbReference>
<dbReference type="Gene3D" id="1.10.287.130">
    <property type="match status" value="1"/>
</dbReference>
<dbReference type="PROSITE" id="PS50113">
    <property type="entry name" value="PAC"/>
    <property type="match status" value="1"/>
</dbReference>
<evidence type="ECO:0000259" key="5">
    <source>
        <dbReference type="PROSITE" id="PS50109"/>
    </source>
</evidence>
<dbReference type="InterPro" id="IPR000014">
    <property type="entry name" value="PAS"/>
</dbReference>
<reference evidence="9" key="1">
    <citation type="submission" date="2019-10" db="EMBL/GenBank/DDBJ databases">
        <title>Lacipirellula parvula gen. nov., sp. nov., representing a lineage of planctomycetes widespread in freshwater anoxic habitats, and description of the family Lacipirellulaceae.</title>
        <authorList>
            <person name="Dedysh S.N."/>
            <person name="Kulichevskaya I.S."/>
            <person name="Beletsky A.V."/>
            <person name="Rakitin A.L."/>
            <person name="Mardanov A.V."/>
            <person name="Ivanova A.A."/>
            <person name="Saltykova V.X."/>
            <person name="Rijpstra W.I.C."/>
            <person name="Sinninghe Damste J.S."/>
            <person name="Ravin N.V."/>
        </authorList>
    </citation>
    <scope>NUCLEOTIDE SEQUENCE [LARGE SCALE GENOMIC DNA]</scope>
    <source>
        <strain evidence="9">PX69</strain>
    </source>
</reference>
<dbReference type="InterPro" id="IPR003594">
    <property type="entry name" value="HATPase_dom"/>
</dbReference>
<dbReference type="PROSITE" id="PS50110">
    <property type="entry name" value="RESPONSE_REGULATORY"/>
    <property type="match status" value="1"/>
</dbReference>
<dbReference type="Pfam" id="PF02518">
    <property type="entry name" value="HATPase_c"/>
    <property type="match status" value="1"/>
</dbReference>
<dbReference type="KEGG" id="lpav:PLANPX_4111"/>
<evidence type="ECO:0000256" key="4">
    <source>
        <dbReference type="PROSITE-ProRule" id="PRU00169"/>
    </source>
</evidence>
<dbReference type="PROSITE" id="PS50109">
    <property type="entry name" value="HIS_KIN"/>
    <property type="match status" value="1"/>
</dbReference>
<dbReference type="SMART" id="SM00448">
    <property type="entry name" value="REC"/>
    <property type="match status" value="1"/>
</dbReference>
<dbReference type="InterPro" id="IPR000700">
    <property type="entry name" value="PAS-assoc_C"/>
</dbReference>
<dbReference type="InterPro" id="IPR005467">
    <property type="entry name" value="His_kinase_dom"/>
</dbReference>
<comment type="catalytic activity">
    <reaction evidence="1">
        <text>ATP + protein L-histidine = ADP + protein N-phospho-L-histidine.</text>
        <dbReference type="EC" id="2.7.13.3"/>
    </reaction>
</comment>
<feature type="domain" description="PAC" evidence="7">
    <location>
        <begin position="228"/>
        <end position="281"/>
    </location>
</feature>
<accession>A0A5K7XN34</accession>
<dbReference type="SUPFAM" id="SSF47384">
    <property type="entry name" value="Homodimeric domain of signal transducing histidine kinase"/>
    <property type="match status" value="1"/>
</dbReference>
<dbReference type="RefSeq" id="WP_152100064.1">
    <property type="nucleotide sequence ID" value="NZ_AP021861.1"/>
</dbReference>
<keyword evidence="3 4" id="KW-0597">Phosphoprotein</keyword>
<dbReference type="SMART" id="SM00388">
    <property type="entry name" value="HisKA"/>
    <property type="match status" value="1"/>
</dbReference>
<dbReference type="CDD" id="cd16922">
    <property type="entry name" value="HATPase_EvgS-ArcB-TorS-like"/>
    <property type="match status" value="1"/>
</dbReference>
<proteinExistence type="predicted"/>
<dbReference type="EMBL" id="AP021861">
    <property type="protein sequence ID" value="BBO34499.1"/>
    <property type="molecule type" value="Genomic_DNA"/>
</dbReference>
<dbReference type="SUPFAM" id="SSF52172">
    <property type="entry name" value="CheY-like"/>
    <property type="match status" value="2"/>
</dbReference>
<dbReference type="FunFam" id="3.30.565.10:FF:000010">
    <property type="entry name" value="Sensor histidine kinase RcsC"/>
    <property type="match status" value="1"/>
</dbReference>
<dbReference type="SUPFAM" id="SSF55874">
    <property type="entry name" value="ATPase domain of HSP90 chaperone/DNA topoisomerase II/histidine kinase"/>
    <property type="match status" value="1"/>
</dbReference>
<evidence type="ECO:0000256" key="1">
    <source>
        <dbReference type="ARBA" id="ARBA00000085"/>
    </source>
</evidence>
<feature type="domain" description="Response regulatory" evidence="6">
    <location>
        <begin position="557"/>
        <end position="675"/>
    </location>
</feature>
<dbReference type="InterPro" id="IPR035965">
    <property type="entry name" value="PAS-like_dom_sf"/>
</dbReference>
<dbReference type="GO" id="GO:0000155">
    <property type="term" value="F:phosphorelay sensor kinase activity"/>
    <property type="evidence" value="ECO:0007669"/>
    <property type="project" value="InterPro"/>
</dbReference>